<dbReference type="EMBL" id="LYUB02000021">
    <property type="protein sequence ID" value="OVF06240.1"/>
    <property type="molecule type" value="Genomic_DNA"/>
</dbReference>
<protein>
    <submittedName>
        <fullName evidence="1">Uncharacterized protein</fullName>
    </submittedName>
</protein>
<accession>A0AA91PVY0</accession>
<dbReference type="InterPro" id="IPR012340">
    <property type="entry name" value="NA-bd_OB-fold"/>
</dbReference>
<evidence type="ECO:0000313" key="1">
    <source>
        <dbReference type="EMBL" id="OVF06240.1"/>
    </source>
</evidence>
<evidence type="ECO:0000313" key="2">
    <source>
        <dbReference type="Proteomes" id="UP000195602"/>
    </source>
</evidence>
<dbReference type="Proteomes" id="UP000195602">
    <property type="component" value="Unassembled WGS sequence"/>
</dbReference>
<dbReference type="AlphaFoldDB" id="A0AA91PVY0"/>
<name>A0AA91PVY0_CLALS</name>
<gene>
    <name evidence="1" type="ORF">A9F13_21g00682</name>
</gene>
<dbReference type="GO" id="GO:0043047">
    <property type="term" value="F:single-stranded telomeric DNA binding"/>
    <property type="evidence" value="ECO:0007669"/>
    <property type="project" value="InterPro"/>
</dbReference>
<comment type="caution">
    <text evidence="1">The sequence shown here is derived from an EMBL/GenBank/DDBJ whole genome shotgun (WGS) entry which is preliminary data.</text>
</comment>
<dbReference type="Pfam" id="PF12658">
    <property type="entry name" value="Ten1"/>
    <property type="match status" value="1"/>
</dbReference>
<organism evidence="1 2">
    <name type="scientific">Clavispora lusitaniae</name>
    <name type="common">Candida lusitaniae</name>
    <dbReference type="NCBI Taxonomy" id="36911"/>
    <lineage>
        <taxon>Eukaryota</taxon>
        <taxon>Fungi</taxon>
        <taxon>Dikarya</taxon>
        <taxon>Ascomycota</taxon>
        <taxon>Saccharomycotina</taxon>
        <taxon>Pichiomycetes</taxon>
        <taxon>Metschnikowiaceae</taxon>
        <taxon>Clavispora</taxon>
    </lineage>
</organism>
<proteinExistence type="predicted"/>
<reference evidence="1 2" key="1">
    <citation type="submission" date="2017-04" db="EMBL/GenBank/DDBJ databases">
        <title>Draft genome of the yeast Clavispora lusitaniae type strain CBS 6936.</title>
        <authorList>
            <person name="Durrens P."/>
            <person name="Klopp C."/>
            <person name="Biteau N."/>
            <person name="Fitton-Ouhabi V."/>
            <person name="Dementhon K."/>
            <person name="Accoceberry I."/>
            <person name="Sherman D.J."/>
            <person name="Noel T."/>
        </authorList>
    </citation>
    <scope>NUCLEOTIDE SEQUENCE [LARGE SCALE GENOMIC DNA]</scope>
    <source>
        <strain evidence="1 2">CBS 6936</strain>
    </source>
</reference>
<dbReference type="InterPro" id="IPR024222">
    <property type="entry name" value="Ten1_fungal"/>
</dbReference>
<dbReference type="KEGG" id="clus:A9F13_21g00682"/>
<dbReference type="GO" id="GO:1990879">
    <property type="term" value="C:CST complex"/>
    <property type="evidence" value="ECO:0007669"/>
    <property type="project" value="InterPro"/>
</dbReference>
<sequence length="133" mass="14299">MTRLCVDPSALALQFPRAAPTTPVRVRVLAQVQHYDEAYARLFVVRCANLPRTEQIDLDGDGENKNQNTTVAVDVSEVLANLGPRHVRVGAVVSIWGMYDGESIHAVECEAVESADLTGQASVLAEIAALGDL</sequence>
<dbReference type="Gene3D" id="2.40.50.140">
    <property type="entry name" value="Nucleic acid-binding proteins"/>
    <property type="match status" value="1"/>
</dbReference>
<dbReference type="GO" id="GO:0016233">
    <property type="term" value="P:telomere capping"/>
    <property type="evidence" value="ECO:0007669"/>
    <property type="project" value="InterPro"/>
</dbReference>